<dbReference type="Pfam" id="PF03795">
    <property type="entry name" value="YCII"/>
    <property type="match status" value="1"/>
</dbReference>
<keyword evidence="4" id="KW-1185">Reference proteome</keyword>
<dbReference type="EMBL" id="JAAQOM010000004">
    <property type="protein sequence ID" value="NIA53861.1"/>
    <property type="molecule type" value="Genomic_DNA"/>
</dbReference>
<protein>
    <submittedName>
        <fullName evidence="3">Transcription initiation protein</fullName>
    </submittedName>
</protein>
<name>A0ABX0PAC1_9BURK</name>
<proteinExistence type="inferred from homology"/>
<reference evidence="3 4" key="1">
    <citation type="submission" date="2020-03" db="EMBL/GenBank/DDBJ databases">
        <title>Genome sequence of strain Massilia sp. TW-1.</title>
        <authorList>
            <person name="Chaudhary D.K."/>
        </authorList>
    </citation>
    <scope>NUCLEOTIDE SEQUENCE [LARGE SCALE GENOMIC DNA]</scope>
    <source>
        <strain evidence="3 4">TW-1</strain>
    </source>
</reference>
<evidence type="ECO:0000313" key="3">
    <source>
        <dbReference type="EMBL" id="NIA53861.1"/>
    </source>
</evidence>
<dbReference type="RefSeq" id="WP_166858765.1">
    <property type="nucleotide sequence ID" value="NZ_JAAQOM010000004.1"/>
</dbReference>
<dbReference type="SUPFAM" id="SSF54909">
    <property type="entry name" value="Dimeric alpha+beta barrel"/>
    <property type="match status" value="1"/>
</dbReference>
<comment type="similarity">
    <text evidence="1">Belongs to the YciI family.</text>
</comment>
<dbReference type="Gene3D" id="3.30.70.1060">
    <property type="entry name" value="Dimeric alpha+beta barrel"/>
    <property type="match status" value="1"/>
</dbReference>
<evidence type="ECO:0000256" key="1">
    <source>
        <dbReference type="ARBA" id="ARBA00007689"/>
    </source>
</evidence>
<evidence type="ECO:0000259" key="2">
    <source>
        <dbReference type="Pfam" id="PF03795"/>
    </source>
</evidence>
<evidence type="ECO:0000313" key="4">
    <source>
        <dbReference type="Proteomes" id="UP000716322"/>
    </source>
</evidence>
<accession>A0ABX0PAC1</accession>
<sequence>MPKFVTIGYGDRAGYDRTSLEVRNAAHANDAELKRRGALIGIAGAPVQVRNPEARGVETENGPFMSAPLPVAGFAIIEAADMAEAIRLVSTSPCAVAHGTIEVWPLQE</sequence>
<organism evidence="3 4">
    <name type="scientific">Telluria antibiotica</name>
    <dbReference type="NCBI Taxonomy" id="2717319"/>
    <lineage>
        <taxon>Bacteria</taxon>
        <taxon>Pseudomonadati</taxon>
        <taxon>Pseudomonadota</taxon>
        <taxon>Betaproteobacteria</taxon>
        <taxon>Burkholderiales</taxon>
        <taxon>Oxalobacteraceae</taxon>
        <taxon>Telluria group</taxon>
        <taxon>Telluria</taxon>
    </lineage>
</organism>
<feature type="domain" description="YCII-related" evidence="2">
    <location>
        <begin position="12"/>
        <end position="105"/>
    </location>
</feature>
<dbReference type="Proteomes" id="UP000716322">
    <property type="component" value="Unassembled WGS sequence"/>
</dbReference>
<gene>
    <name evidence="3" type="ORF">HAV22_09385</name>
</gene>
<dbReference type="InterPro" id="IPR011008">
    <property type="entry name" value="Dimeric_a/b-barrel"/>
</dbReference>
<comment type="caution">
    <text evidence="3">The sequence shown here is derived from an EMBL/GenBank/DDBJ whole genome shotgun (WGS) entry which is preliminary data.</text>
</comment>
<dbReference type="InterPro" id="IPR005545">
    <property type="entry name" value="YCII"/>
</dbReference>